<feature type="signal peptide" evidence="1">
    <location>
        <begin position="1"/>
        <end position="22"/>
    </location>
</feature>
<feature type="domain" description="Receptor L-domain" evidence="2">
    <location>
        <begin position="438"/>
        <end position="536"/>
    </location>
</feature>
<dbReference type="InterPro" id="IPR000494">
    <property type="entry name" value="Rcpt_L-dom"/>
</dbReference>
<organism evidence="3 4">
    <name type="scientific">Caenorhabditis auriculariae</name>
    <dbReference type="NCBI Taxonomy" id="2777116"/>
    <lineage>
        <taxon>Eukaryota</taxon>
        <taxon>Metazoa</taxon>
        <taxon>Ecdysozoa</taxon>
        <taxon>Nematoda</taxon>
        <taxon>Chromadorea</taxon>
        <taxon>Rhabditida</taxon>
        <taxon>Rhabditina</taxon>
        <taxon>Rhabditomorpha</taxon>
        <taxon>Rhabditoidea</taxon>
        <taxon>Rhabditidae</taxon>
        <taxon>Peloderinae</taxon>
        <taxon>Caenorhabditis</taxon>
    </lineage>
</organism>
<evidence type="ECO:0000313" key="3">
    <source>
        <dbReference type="EMBL" id="CAD6194842.1"/>
    </source>
</evidence>
<evidence type="ECO:0000313" key="4">
    <source>
        <dbReference type="Proteomes" id="UP000835052"/>
    </source>
</evidence>
<feature type="chain" id="PRO_5035877163" description="Receptor L-domain domain-containing protein" evidence="1">
    <location>
        <begin position="23"/>
        <end position="569"/>
    </location>
</feature>
<feature type="domain" description="Receptor L-domain" evidence="2">
    <location>
        <begin position="141"/>
        <end position="231"/>
    </location>
</feature>
<feature type="domain" description="Receptor L-domain" evidence="2">
    <location>
        <begin position="39"/>
        <end position="127"/>
    </location>
</feature>
<dbReference type="Proteomes" id="UP000835052">
    <property type="component" value="Unassembled WGS sequence"/>
</dbReference>
<dbReference type="Gene3D" id="3.80.20.20">
    <property type="entry name" value="Receptor L-domain"/>
    <property type="match status" value="4"/>
</dbReference>
<protein>
    <recommendedName>
        <fullName evidence="2">Receptor L-domain domain-containing protein</fullName>
    </recommendedName>
</protein>
<evidence type="ECO:0000259" key="2">
    <source>
        <dbReference type="Pfam" id="PF01030"/>
    </source>
</evidence>
<gene>
    <name evidence="3" type="ORF">CAUJ_LOCUS10761</name>
</gene>
<dbReference type="InterPro" id="IPR053079">
    <property type="entry name" value="SPS2_domain"/>
</dbReference>
<dbReference type="SUPFAM" id="SSF52058">
    <property type="entry name" value="L domain-like"/>
    <property type="match status" value="4"/>
</dbReference>
<reference evidence="3" key="1">
    <citation type="submission" date="2020-10" db="EMBL/GenBank/DDBJ databases">
        <authorList>
            <person name="Kikuchi T."/>
        </authorList>
    </citation>
    <scope>NUCLEOTIDE SEQUENCE</scope>
    <source>
        <strain evidence="3">NKZ352</strain>
    </source>
</reference>
<dbReference type="InterPro" id="IPR036941">
    <property type="entry name" value="Rcpt_L-dom_sf"/>
</dbReference>
<dbReference type="AlphaFoldDB" id="A0A8S1HIN4"/>
<dbReference type="PANTHER" id="PTHR21662">
    <property type="entry name" value="RECEPTOR PROTEIN-TYROSINE KINASE"/>
    <property type="match status" value="1"/>
</dbReference>
<accession>A0A8S1HIN4</accession>
<dbReference type="PANTHER" id="PTHR21662:SF59">
    <property type="entry name" value="RECEPTOR PROTEIN-TYROSINE KINASE"/>
    <property type="match status" value="1"/>
</dbReference>
<comment type="caution">
    <text evidence="3">The sequence shown here is derived from an EMBL/GenBank/DDBJ whole genome shotgun (WGS) entry which is preliminary data.</text>
</comment>
<dbReference type="EMBL" id="CAJGYM010000048">
    <property type="protein sequence ID" value="CAD6194842.1"/>
    <property type="molecule type" value="Genomic_DNA"/>
</dbReference>
<keyword evidence="4" id="KW-1185">Reference proteome</keyword>
<feature type="domain" description="Receptor L-domain" evidence="2">
    <location>
        <begin position="278"/>
        <end position="399"/>
    </location>
</feature>
<evidence type="ECO:0000256" key="1">
    <source>
        <dbReference type="SAM" id="SignalP"/>
    </source>
</evidence>
<name>A0A8S1HIN4_9PELO</name>
<dbReference type="Pfam" id="PF01030">
    <property type="entry name" value="Recep_L_domain"/>
    <property type="match status" value="4"/>
</dbReference>
<keyword evidence="1" id="KW-0732">Signal</keyword>
<sequence>MLRWFWIALLVFYWNGFLVVRSETVCQVKNYTTDSLPENCTKVVGLVQIIGSANPAKLEKILSTVEVIEGCVFISSTNLKNLNFLRNLKVVNCTFITVIQPGPIPAIFIEGNEKLLNFGIPNLKNVTMTPPPDTDLKESTISETSKPKDVSKLSKLKQLFGQIAIRDSTLEEIILPSLTLLANTNSAELPAIVLVRNVELKTIRFPKLTETRGESPYFDMLLSKNPSLNFSCEAVFPLDKTAVVIDESGFLCSNETSSISSNNACEIKNGTTESLPENCTKVIGLVKIVGPTNPVKLENLLKTVEVIEGCVMISNTTLVNLNFLRNLKAVNCTSVFVQQPEIVAAILVEGNPLLMTFGIPSLKNVTMTPPAGVNLDEALVGTVVFSENPKICLTYNEFNLVTSLPMISLRAVRMCPTPAPPLPFCHFPSPHGVDEACELFIGIVYIDASMKTEHVAKLTKMKQLYGQITISNSSIQEFILPNLTQLVNINSAQLPSMLIYRNNALKTVSFPKLTDIRGGGQSYDLLVAQNPSLNFSCSTVFPQNKKAIVLDETGIICSEKGTRPLLGPW</sequence>
<dbReference type="OrthoDB" id="5791480at2759"/>
<proteinExistence type="predicted"/>